<reference evidence="3" key="2">
    <citation type="submission" date="2023-06" db="EMBL/GenBank/DDBJ databases">
        <authorList>
            <consortium name="Lawrence Berkeley National Laboratory"/>
            <person name="Mondo S.J."/>
            <person name="Hensen N."/>
            <person name="Bonometti L."/>
            <person name="Westerberg I."/>
            <person name="Brannstrom I.O."/>
            <person name="Guillou S."/>
            <person name="Cros-Aarteil S."/>
            <person name="Calhoun S."/>
            <person name="Haridas S."/>
            <person name="Kuo A."/>
            <person name="Pangilinan J."/>
            <person name="Riley R."/>
            <person name="Labutti K."/>
            <person name="Andreopoulos B."/>
            <person name="Lipzen A."/>
            <person name="Chen C."/>
            <person name="Yanf M."/>
            <person name="Daum C."/>
            <person name="Ng V."/>
            <person name="Clum A."/>
            <person name="Steindorff A."/>
            <person name="Ohm R."/>
            <person name="Martin F."/>
            <person name="Silar P."/>
            <person name="Natvig D."/>
            <person name="Lalanne C."/>
            <person name="Gautier V."/>
            <person name="Ament-Velasquez S.L."/>
            <person name="Kruys A."/>
            <person name="Hutchinson M.I."/>
            <person name="Powell A.J."/>
            <person name="Barry K."/>
            <person name="Miller A.N."/>
            <person name="Grigoriev I.V."/>
            <person name="Debuchy R."/>
            <person name="Gladieux P."/>
            <person name="Thoren M.H."/>
            <person name="Johannesson H."/>
        </authorList>
    </citation>
    <scope>NUCLEOTIDE SEQUENCE</scope>
    <source>
        <strain evidence="3">PSN324</strain>
    </source>
</reference>
<evidence type="ECO:0000259" key="2">
    <source>
        <dbReference type="PROSITE" id="PS50181"/>
    </source>
</evidence>
<dbReference type="CDD" id="cd09917">
    <property type="entry name" value="F-box_SF"/>
    <property type="match status" value="1"/>
</dbReference>
<dbReference type="EMBL" id="MU865005">
    <property type="protein sequence ID" value="KAK4460750.1"/>
    <property type="molecule type" value="Genomic_DNA"/>
</dbReference>
<comment type="caution">
    <text evidence="3">The sequence shown here is derived from an EMBL/GenBank/DDBJ whole genome shotgun (WGS) entry which is preliminary data.</text>
</comment>
<name>A0AAV9HJ15_9PEZI</name>
<organism evidence="3 4">
    <name type="scientific">Cladorrhinum samala</name>
    <dbReference type="NCBI Taxonomy" id="585594"/>
    <lineage>
        <taxon>Eukaryota</taxon>
        <taxon>Fungi</taxon>
        <taxon>Dikarya</taxon>
        <taxon>Ascomycota</taxon>
        <taxon>Pezizomycotina</taxon>
        <taxon>Sordariomycetes</taxon>
        <taxon>Sordariomycetidae</taxon>
        <taxon>Sordariales</taxon>
        <taxon>Podosporaceae</taxon>
        <taxon>Cladorrhinum</taxon>
    </lineage>
</organism>
<evidence type="ECO:0000313" key="4">
    <source>
        <dbReference type="Proteomes" id="UP001321749"/>
    </source>
</evidence>
<keyword evidence="4" id="KW-1185">Reference proteome</keyword>
<evidence type="ECO:0000256" key="1">
    <source>
        <dbReference type="SAM" id="MobiDB-lite"/>
    </source>
</evidence>
<evidence type="ECO:0000313" key="3">
    <source>
        <dbReference type="EMBL" id="KAK4460750.1"/>
    </source>
</evidence>
<dbReference type="AlphaFoldDB" id="A0AAV9HJ15"/>
<dbReference type="PROSITE" id="PS50181">
    <property type="entry name" value="FBOX"/>
    <property type="match status" value="1"/>
</dbReference>
<gene>
    <name evidence="3" type="ORF">QBC42DRAFT_347770</name>
</gene>
<dbReference type="Proteomes" id="UP001321749">
    <property type="component" value="Unassembled WGS sequence"/>
</dbReference>
<sequence>MLDQLPLDILFHLTTHHLDFQTAFSLSFTTRALHASLDPRTLCSSETITSFYLQAERYPQNIRAARLTCFRCLELLPLDRFADSQRRGPRGRNGHDARRRSSRFCFDCAAKHKLYAHLRGVKRGGLTWYLCHLCGRWKQKDAADDDDDDDNVNGSKTLGSSRCCWPRSAGDGKPIPRAKGRGAQKVLMRETKCCGGDADGPPNVTAASRQLQEIGPPLGRLPDAILQKILGFCGYGDLVSLKKTSRFFRKRVEPVRDCRSVYSMFCWVMEIWKTGRGTYSRLGRPDWRRPCFGCFRRREDEQFSRAQWTWVCNVKNENFWRARCWECLRRFHCPLGTGDKDALARFRRQEMCIWCGCLKWADEDGCEGCLVNKDMVARRKEVRVGRMMARAEGDLLSEDSESQDLALWFRNVELGDDSPGSGEAGEEPIGGDFGLGGLFEAFEMEEEEEEREVTSGSAEKGSSDVGEDESILLEFQCDILVGWD</sequence>
<dbReference type="InterPro" id="IPR001810">
    <property type="entry name" value="F-box_dom"/>
</dbReference>
<protein>
    <recommendedName>
        <fullName evidence="2">F-box domain-containing protein</fullName>
    </recommendedName>
</protein>
<accession>A0AAV9HJ15</accession>
<feature type="domain" description="F-box" evidence="2">
    <location>
        <begin position="215"/>
        <end position="265"/>
    </location>
</feature>
<proteinExistence type="predicted"/>
<reference evidence="3" key="1">
    <citation type="journal article" date="2023" name="Mol. Phylogenet. Evol.">
        <title>Genome-scale phylogeny and comparative genomics of the fungal order Sordariales.</title>
        <authorList>
            <person name="Hensen N."/>
            <person name="Bonometti L."/>
            <person name="Westerberg I."/>
            <person name="Brannstrom I.O."/>
            <person name="Guillou S."/>
            <person name="Cros-Aarteil S."/>
            <person name="Calhoun S."/>
            <person name="Haridas S."/>
            <person name="Kuo A."/>
            <person name="Mondo S."/>
            <person name="Pangilinan J."/>
            <person name="Riley R."/>
            <person name="LaButti K."/>
            <person name="Andreopoulos B."/>
            <person name="Lipzen A."/>
            <person name="Chen C."/>
            <person name="Yan M."/>
            <person name="Daum C."/>
            <person name="Ng V."/>
            <person name="Clum A."/>
            <person name="Steindorff A."/>
            <person name="Ohm R.A."/>
            <person name="Martin F."/>
            <person name="Silar P."/>
            <person name="Natvig D.O."/>
            <person name="Lalanne C."/>
            <person name="Gautier V."/>
            <person name="Ament-Velasquez S.L."/>
            <person name="Kruys A."/>
            <person name="Hutchinson M.I."/>
            <person name="Powell A.J."/>
            <person name="Barry K."/>
            <person name="Miller A.N."/>
            <person name="Grigoriev I.V."/>
            <person name="Debuchy R."/>
            <person name="Gladieux P."/>
            <person name="Hiltunen Thoren M."/>
            <person name="Johannesson H."/>
        </authorList>
    </citation>
    <scope>NUCLEOTIDE SEQUENCE</scope>
    <source>
        <strain evidence="3">PSN324</strain>
    </source>
</reference>
<feature type="region of interest" description="Disordered" evidence="1">
    <location>
        <begin position="444"/>
        <end position="467"/>
    </location>
</feature>
<dbReference type="Pfam" id="PF00646">
    <property type="entry name" value="F-box"/>
    <property type="match status" value="1"/>
</dbReference>